<feature type="chain" id="PRO_5045677424" evidence="6">
    <location>
        <begin position="27"/>
        <end position="271"/>
    </location>
</feature>
<keyword evidence="3 6" id="KW-0732">Signal</keyword>
<protein>
    <submittedName>
        <fullName evidence="7">Outer membrane protein</fullName>
    </submittedName>
</protein>
<evidence type="ECO:0000256" key="4">
    <source>
        <dbReference type="ARBA" id="ARBA00023136"/>
    </source>
</evidence>
<keyword evidence="4" id="KW-0472">Membrane</keyword>
<evidence type="ECO:0000313" key="7">
    <source>
        <dbReference type="EMBL" id="MBB2928055.1"/>
    </source>
</evidence>
<comment type="similarity">
    <text evidence="2">Belongs to the MipA/OmpV family.</text>
</comment>
<gene>
    <name evidence="7" type="ORF">FHX59_002476</name>
</gene>
<evidence type="ECO:0000256" key="3">
    <source>
        <dbReference type="ARBA" id="ARBA00022729"/>
    </source>
</evidence>
<dbReference type="EMBL" id="JACHVZ010000006">
    <property type="protein sequence ID" value="MBB2928055.1"/>
    <property type="molecule type" value="Genomic_DNA"/>
</dbReference>
<comment type="subcellular location">
    <subcellularLocation>
        <location evidence="1">Cell outer membrane</location>
    </subcellularLocation>
</comment>
<reference evidence="7 8" key="1">
    <citation type="submission" date="2020-08" db="EMBL/GenBank/DDBJ databases">
        <title>Genomic Encyclopedia of Type Strains, Phase IV (KMG-V): Genome sequencing to study the core and pangenomes of soil and plant-associated prokaryotes.</title>
        <authorList>
            <person name="Whitman W."/>
        </authorList>
    </citation>
    <scope>NUCLEOTIDE SEQUENCE [LARGE SCALE GENOMIC DNA]</scope>
    <source>
        <strain evidence="7 8">SRMrh-85</strain>
    </source>
</reference>
<keyword evidence="8" id="KW-1185">Reference proteome</keyword>
<dbReference type="Pfam" id="PF06629">
    <property type="entry name" value="MipA"/>
    <property type="match status" value="1"/>
</dbReference>
<feature type="signal peptide" evidence="6">
    <location>
        <begin position="1"/>
        <end position="26"/>
    </location>
</feature>
<keyword evidence="5" id="KW-0998">Cell outer membrane</keyword>
<dbReference type="PANTHER" id="PTHR38776:SF1">
    <property type="entry name" value="MLTA-INTERACTING PROTEIN-RELATED"/>
    <property type="match status" value="1"/>
</dbReference>
<evidence type="ECO:0000313" key="8">
    <source>
        <dbReference type="Proteomes" id="UP000533533"/>
    </source>
</evidence>
<proteinExistence type="inferred from homology"/>
<evidence type="ECO:0000256" key="5">
    <source>
        <dbReference type="ARBA" id="ARBA00023237"/>
    </source>
</evidence>
<organism evidence="7 8">
    <name type="scientific">Paraburkholderia silvatlantica</name>
    <dbReference type="NCBI Taxonomy" id="321895"/>
    <lineage>
        <taxon>Bacteria</taxon>
        <taxon>Pseudomonadati</taxon>
        <taxon>Pseudomonadota</taxon>
        <taxon>Betaproteobacteria</taxon>
        <taxon>Burkholderiales</taxon>
        <taxon>Burkholderiaceae</taxon>
        <taxon>Paraburkholderia</taxon>
    </lineage>
</organism>
<dbReference type="InterPro" id="IPR010583">
    <property type="entry name" value="MipA"/>
</dbReference>
<evidence type="ECO:0000256" key="1">
    <source>
        <dbReference type="ARBA" id="ARBA00004442"/>
    </source>
</evidence>
<dbReference type="Proteomes" id="UP000533533">
    <property type="component" value="Unassembled WGS sequence"/>
</dbReference>
<evidence type="ECO:0000256" key="2">
    <source>
        <dbReference type="ARBA" id="ARBA00005722"/>
    </source>
</evidence>
<comment type="caution">
    <text evidence="7">The sequence shown here is derived from an EMBL/GenBank/DDBJ whole genome shotgun (WGS) entry which is preliminary data.</text>
</comment>
<name>A0ABR6FKU4_9BURK</name>
<accession>A0ABR6FKU4</accession>
<evidence type="ECO:0000256" key="6">
    <source>
        <dbReference type="SAM" id="SignalP"/>
    </source>
</evidence>
<dbReference type="RefSeq" id="WP_110385473.1">
    <property type="nucleotide sequence ID" value="NZ_JACHVZ010000006.1"/>
</dbReference>
<dbReference type="PANTHER" id="PTHR38776">
    <property type="entry name" value="MLTA-INTERACTING PROTEIN-RELATED"/>
    <property type="match status" value="1"/>
</dbReference>
<sequence>MNTTIFFKQRIFWIVLTALYSSAACAGPDRPELPDADDSGLTILNNATNVTHWGLGAGAGIESAPYKNYGTKFTPIPLFYFDNKWIHAFGTELDVKVGKWAGVNLALRGSYAVGDGYKGSDAAILNGMQDRNGAFWYGPVLSWSTAYGTLSGSFLEGGNKGQQAEIGFFKEFEYGRFTLAPHAGIEWLSNKYVDYYYGVRPSEARAGRPEYTGRSTWNESVGARIDYRLTAHQGLLLDVGVSHLGAGTTDSPLVGKRYVPQVKVAYLYRFR</sequence>